<dbReference type="InterPro" id="IPR013087">
    <property type="entry name" value="Znf_C2H2_type"/>
</dbReference>
<sequence length="1013" mass="114017">MTQAPTSHDSWNDADLNFEDADLAFGDGGLTNDIGLILNDIDLGLNIHLSDAETQPTPVEHGSPRGSDDPQTFYRNNGQLPEPLPYGLGSGKELLRDQPDSVASDTQTPPKIKTRFSSDSVRVLNNWLMNHTSHPYPTVADIERLQILSKLSKQQILNWFSNARRRKKFQLSKPPGFDGRSSETHPVDICRQRPPTPIVADMSPLQRWQNSPPENEPANVAAITRAVSNLRPDLGDLTGICSTDNQPSHSQDNACSITSTGASDSSQDSHNSIYSQSSQGSNKSISLIRKIRKRRKRADNRAGSGGPRTLLQASQPFQCTFCTETFKTKHNWQRHEKSLHLSLEQWQCSPDGPTIIDGNAELVCVYCGLVGPNQRHLDSHNYTSCQERQKEERTFYRKDHLIQHLRLVHDAQFRKWPMERWKFDKSEEIRSQCGICKLHISTWSERADHLADHFKDGKTMADWKGGWGFEAPVLDMIENSMPPYLIHYERNSPLPFTTQQGAPYSPTSAFELIQLELDYFVTCLVEAKHGMPSNKTLQYEACCIIFGAETLYHQSTVPKPSWLRDLLMSSEEVTKEARIRPMRDAAKSRLTQLKIYGKEDIFEDCKLEGPLRQHVDIQQLLNFEVGYEELQREAKNIVNQMPNSSPIFINLLFDLIYSSTHWLVPFCIRANLDPANTMWHVDGSGAPVAWHGLVSSHTERPAEQDTMVLDENTDSTALETPKIFLSTDGSCPNVDMGARAISLNDTNLYRELTRELSRFVTRAMSPLNPNNHVPTDEELRYQARWIEYDNYGTAKAATVAGNMVHSFLNIHIGIMVSIGGGVPTTRKEVRLGDVVVSHPGHPLVQRLPRPSAESNVHHGKVASRNQVIKHGKTRDRISNELSMICFEMEAAGLLAANLPCLVIRGISDYAYSHKNDHWREYAAATAAAYTKKLLVTIPTMIPKDLSLCCSSLKIPPRIDTYSPHRPSAFCQVPTERPLQQPVLGPGIPPKMRQRDTTLSKLLLDRLNLFKGDQ</sequence>
<proteinExistence type="predicted"/>
<evidence type="ECO:0000256" key="1">
    <source>
        <dbReference type="ARBA" id="ARBA00023125"/>
    </source>
</evidence>
<organism evidence="9 10">
    <name type="scientific">Fusarium denticulatum</name>
    <dbReference type="NCBI Taxonomy" id="48507"/>
    <lineage>
        <taxon>Eukaryota</taxon>
        <taxon>Fungi</taxon>
        <taxon>Dikarya</taxon>
        <taxon>Ascomycota</taxon>
        <taxon>Pezizomycotina</taxon>
        <taxon>Sordariomycetes</taxon>
        <taxon>Hypocreomycetidae</taxon>
        <taxon>Hypocreales</taxon>
        <taxon>Nectriaceae</taxon>
        <taxon>Fusarium</taxon>
        <taxon>Fusarium fujikuroi species complex</taxon>
    </lineage>
</organism>
<dbReference type="InterPro" id="IPR053137">
    <property type="entry name" value="NLR-like"/>
</dbReference>
<dbReference type="Gene3D" id="1.10.10.60">
    <property type="entry name" value="Homeodomain-like"/>
    <property type="match status" value="1"/>
</dbReference>
<reference evidence="9 10" key="1">
    <citation type="submission" date="2020-05" db="EMBL/GenBank/DDBJ databases">
        <title>Identification and distribution of gene clusters putatively required for synthesis of sphingolipid metabolism inhibitors in phylogenetically diverse species of the filamentous fungus Fusarium.</title>
        <authorList>
            <person name="Kim H.-S."/>
            <person name="Busman M."/>
            <person name="Brown D.W."/>
            <person name="Divon H."/>
            <person name="Uhlig S."/>
            <person name="Proctor R.H."/>
        </authorList>
    </citation>
    <scope>NUCLEOTIDE SEQUENCE [LARGE SCALE GENOMIC DNA]</scope>
    <source>
        <strain evidence="9 10">NRRL 25311</strain>
    </source>
</reference>
<keyword evidence="4" id="KW-0479">Metal-binding</keyword>
<dbReference type="InterPro" id="IPR008422">
    <property type="entry name" value="KN_HD"/>
</dbReference>
<feature type="domain" description="Homeobox" evidence="7">
    <location>
        <begin position="107"/>
        <end position="170"/>
    </location>
</feature>
<evidence type="ECO:0000256" key="3">
    <source>
        <dbReference type="ARBA" id="ARBA00023242"/>
    </source>
</evidence>
<evidence type="ECO:0000256" key="5">
    <source>
        <dbReference type="PROSITE-ProRule" id="PRU00108"/>
    </source>
</evidence>
<keyword evidence="4" id="KW-0863">Zinc-finger</keyword>
<dbReference type="Pfam" id="PF05920">
    <property type="entry name" value="Homeobox_KN"/>
    <property type="match status" value="1"/>
</dbReference>
<dbReference type="EMBL" id="JAAOAK010000116">
    <property type="protein sequence ID" value="KAF5688598.1"/>
    <property type="molecule type" value="Genomic_DNA"/>
</dbReference>
<feature type="region of interest" description="Disordered" evidence="6">
    <location>
        <begin position="170"/>
        <end position="195"/>
    </location>
</feature>
<feature type="compositionally biased region" description="Polar residues" evidence="6">
    <location>
        <begin position="69"/>
        <end position="79"/>
    </location>
</feature>
<feature type="region of interest" description="Disordered" evidence="6">
    <location>
        <begin position="54"/>
        <end position="113"/>
    </location>
</feature>
<dbReference type="Proteomes" id="UP000562682">
    <property type="component" value="Unassembled WGS sequence"/>
</dbReference>
<dbReference type="GO" id="GO:0003824">
    <property type="term" value="F:catalytic activity"/>
    <property type="evidence" value="ECO:0007669"/>
    <property type="project" value="InterPro"/>
</dbReference>
<evidence type="ECO:0000259" key="7">
    <source>
        <dbReference type="PROSITE" id="PS50071"/>
    </source>
</evidence>
<feature type="compositionally biased region" description="Polar residues" evidence="6">
    <location>
        <begin position="101"/>
        <end position="113"/>
    </location>
</feature>
<dbReference type="PROSITE" id="PS50157">
    <property type="entry name" value="ZINC_FINGER_C2H2_2"/>
    <property type="match status" value="1"/>
</dbReference>
<dbReference type="SUPFAM" id="SSF46689">
    <property type="entry name" value="Homeodomain-like"/>
    <property type="match status" value="1"/>
</dbReference>
<comment type="subcellular location">
    <subcellularLocation>
        <location evidence="5">Nucleus</location>
    </subcellularLocation>
</comment>
<dbReference type="Gene3D" id="3.40.50.1580">
    <property type="entry name" value="Nucleoside phosphorylase domain"/>
    <property type="match status" value="2"/>
</dbReference>
<keyword evidence="3 5" id="KW-0539">Nucleus</keyword>
<evidence type="ECO:0000256" key="2">
    <source>
        <dbReference type="ARBA" id="ARBA00023155"/>
    </source>
</evidence>
<feature type="DNA-binding region" description="Homeobox" evidence="5">
    <location>
        <begin position="109"/>
        <end position="171"/>
    </location>
</feature>
<keyword evidence="10" id="KW-1185">Reference proteome</keyword>
<dbReference type="InterPro" id="IPR035994">
    <property type="entry name" value="Nucleoside_phosphorylase_sf"/>
</dbReference>
<gene>
    <name evidence="9" type="ORF">FDENT_4818</name>
</gene>
<feature type="compositionally biased region" description="Low complexity" evidence="6">
    <location>
        <begin position="263"/>
        <end position="288"/>
    </location>
</feature>
<dbReference type="InterPro" id="IPR001356">
    <property type="entry name" value="HD"/>
</dbReference>
<dbReference type="PANTHER" id="PTHR46082">
    <property type="entry name" value="ATP/GTP-BINDING PROTEIN-RELATED"/>
    <property type="match status" value="1"/>
</dbReference>
<dbReference type="CDD" id="cd00086">
    <property type="entry name" value="homeodomain"/>
    <property type="match status" value="1"/>
</dbReference>
<evidence type="ECO:0000259" key="8">
    <source>
        <dbReference type="PROSITE" id="PS50157"/>
    </source>
</evidence>
<dbReference type="GO" id="GO:0009116">
    <property type="term" value="P:nucleoside metabolic process"/>
    <property type="evidence" value="ECO:0007669"/>
    <property type="project" value="InterPro"/>
</dbReference>
<feature type="domain" description="C2H2-type" evidence="8">
    <location>
        <begin position="317"/>
        <end position="345"/>
    </location>
</feature>
<feature type="compositionally biased region" description="Basic and acidic residues" evidence="6">
    <location>
        <begin position="180"/>
        <end position="191"/>
    </location>
</feature>
<evidence type="ECO:0000256" key="6">
    <source>
        <dbReference type="SAM" id="MobiDB-lite"/>
    </source>
</evidence>
<dbReference type="PROSITE" id="PS50071">
    <property type="entry name" value="HOMEOBOX_2"/>
    <property type="match status" value="1"/>
</dbReference>
<feature type="region of interest" description="Disordered" evidence="6">
    <location>
        <begin position="238"/>
        <end position="311"/>
    </location>
</feature>
<dbReference type="GO" id="GO:0003677">
    <property type="term" value="F:DNA binding"/>
    <property type="evidence" value="ECO:0007669"/>
    <property type="project" value="UniProtKB-UniRule"/>
</dbReference>
<dbReference type="InterPro" id="IPR009057">
    <property type="entry name" value="Homeodomain-like_sf"/>
</dbReference>
<comment type="caution">
    <text evidence="9">The sequence shown here is derived from an EMBL/GenBank/DDBJ whole genome shotgun (WGS) entry which is preliminary data.</text>
</comment>
<name>A0A8H5UFI7_9HYPO</name>
<keyword evidence="1 5" id="KW-0238">DNA-binding</keyword>
<evidence type="ECO:0000313" key="10">
    <source>
        <dbReference type="Proteomes" id="UP000562682"/>
    </source>
</evidence>
<dbReference type="SUPFAM" id="SSF53167">
    <property type="entry name" value="Purine and uridine phosphorylases"/>
    <property type="match status" value="1"/>
</dbReference>
<dbReference type="PROSITE" id="PS00028">
    <property type="entry name" value="ZINC_FINGER_C2H2_1"/>
    <property type="match status" value="1"/>
</dbReference>
<dbReference type="SMART" id="SM00389">
    <property type="entry name" value="HOX"/>
    <property type="match status" value="1"/>
</dbReference>
<keyword evidence="2 5" id="KW-0371">Homeobox</keyword>
<feature type="compositionally biased region" description="Polar residues" evidence="6">
    <location>
        <begin position="240"/>
        <end position="262"/>
    </location>
</feature>
<dbReference type="GO" id="GO:0005634">
    <property type="term" value="C:nucleus"/>
    <property type="evidence" value="ECO:0007669"/>
    <property type="project" value="UniProtKB-SubCell"/>
</dbReference>
<feature type="compositionally biased region" description="Basic residues" evidence="6">
    <location>
        <begin position="289"/>
        <end position="298"/>
    </location>
</feature>
<dbReference type="Gene3D" id="3.30.160.60">
    <property type="entry name" value="Classic Zinc Finger"/>
    <property type="match status" value="1"/>
</dbReference>
<accession>A0A8H5UFI7</accession>
<evidence type="ECO:0000313" key="9">
    <source>
        <dbReference type="EMBL" id="KAF5688598.1"/>
    </source>
</evidence>
<protein>
    <submittedName>
        <fullName evidence="9">Monocarboxylate transporter</fullName>
    </submittedName>
</protein>
<evidence type="ECO:0000256" key="4">
    <source>
        <dbReference type="PROSITE-ProRule" id="PRU00042"/>
    </source>
</evidence>
<dbReference type="AlphaFoldDB" id="A0A8H5UFI7"/>
<dbReference type="GO" id="GO:0008270">
    <property type="term" value="F:zinc ion binding"/>
    <property type="evidence" value="ECO:0007669"/>
    <property type="project" value="UniProtKB-KW"/>
</dbReference>
<dbReference type="SMART" id="SM00355">
    <property type="entry name" value="ZnF_C2H2"/>
    <property type="match status" value="3"/>
</dbReference>
<keyword evidence="4" id="KW-0862">Zinc</keyword>
<dbReference type="GO" id="GO:0006355">
    <property type="term" value="P:regulation of DNA-templated transcription"/>
    <property type="evidence" value="ECO:0007669"/>
    <property type="project" value="InterPro"/>
</dbReference>
<dbReference type="PANTHER" id="PTHR46082:SF11">
    <property type="entry name" value="AAA+ ATPASE DOMAIN-CONTAINING PROTEIN-RELATED"/>
    <property type="match status" value="1"/>
</dbReference>